<keyword evidence="1" id="KW-1133">Transmembrane helix</keyword>
<evidence type="ECO:0000256" key="1">
    <source>
        <dbReference type="SAM" id="Phobius"/>
    </source>
</evidence>
<organism evidence="2 3">
    <name type="scientific">Coemansia spiralis</name>
    <dbReference type="NCBI Taxonomy" id="417178"/>
    <lineage>
        <taxon>Eukaryota</taxon>
        <taxon>Fungi</taxon>
        <taxon>Fungi incertae sedis</taxon>
        <taxon>Zoopagomycota</taxon>
        <taxon>Kickxellomycotina</taxon>
        <taxon>Kickxellomycetes</taxon>
        <taxon>Kickxellales</taxon>
        <taxon>Kickxellaceae</taxon>
        <taxon>Coemansia</taxon>
    </lineage>
</organism>
<reference evidence="2" key="1">
    <citation type="submission" date="2022-07" db="EMBL/GenBank/DDBJ databases">
        <title>Phylogenomic reconstructions and comparative analyses of Kickxellomycotina fungi.</title>
        <authorList>
            <person name="Reynolds N.K."/>
            <person name="Stajich J.E."/>
            <person name="Barry K."/>
            <person name="Grigoriev I.V."/>
            <person name="Crous P."/>
            <person name="Smith M.E."/>
        </authorList>
    </citation>
    <scope>NUCLEOTIDE SEQUENCE</scope>
    <source>
        <strain evidence="2">NRRL 3115</strain>
    </source>
</reference>
<dbReference type="OrthoDB" id="5562201at2759"/>
<keyword evidence="1" id="KW-0472">Membrane</keyword>
<protein>
    <submittedName>
        <fullName evidence="2">Uncharacterized protein</fullName>
    </submittedName>
</protein>
<accession>A0A9W8KZ06</accession>
<name>A0A9W8KZ06_9FUNG</name>
<gene>
    <name evidence="2" type="ORF">GGI25_002458</name>
</gene>
<evidence type="ECO:0000313" key="3">
    <source>
        <dbReference type="Proteomes" id="UP001151518"/>
    </source>
</evidence>
<proteinExistence type="predicted"/>
<evidence type="ECO:0000313" key="2">
    <source>
        <dbReference type="EMBL" id="KAJ2678286.1"/>
    </source>
</evidence>
<dbReference type="Proteomes" id="UP001151518">
    <property type="component" value="Unassembled WGS sequence"/>
</dbReference>
<dbReference type="AlphaFoldDB" id="A0A9W8KZ06"/>
<keyword evidence="1" id="KW-0812">Transmembrane</keyword>
<dbReference type="EMBL" id="JANBTW010000022">
    <property type="protein sequence ID" value="KAJ2678286.1"/>
    <property type="molecule type" value="Genomic_DNA"/>
</dbReference>
<sequence>MASLRNVPVADFILGNGWVPGSTRRVVIREQDSTWNVARDDRSIGLSSAVGIAFFLALLGTLLQLSL</sequence>
<comment type="caution">
    <text evidence="2">The sequence shown here is derived from an EMBL/GenBank/DDBJ whole genome shotgun (WGS) entry which is preliminary data.</text>
</comment>
<feature type="transmembrane region" description="Helical" evidence="1">
    <location>
        <begin position="44"/>
        <end position="65"/>
    </location>
</feature>